<organism evidence="2 3">
    <name type="scientific">Kitasatospora aburaviensis</name>
    <dbReference type="NCBI Taxonomy" id="67265"/>
    <lineage>
        <taxon>Bacteria</taxon>
        <taxon>Bacillati</taxon>
        <taxon>Actinomycetota</taxon>
        <taxon>Actinomycetes</taxon>
        <taxon>Kitasatosporales</taxon>
        <taxon>Streptomycetaceae</taxon>
        <taxon>Kitasatospora</taxon>
    </lineage>
</organism>
<sequence length="148" mass="14719">MDQQHAGDNGNPVGPPPGGNWNSGGVQVTGGSTVHGPVAGGQGATVRIIIGGPPAAGPAGPDGLRAAAEQLRAALARIRAEQPDTVAPEDAEDADAALAEILAETDRERPREGVLRRRVGTVVDALRTATLLAAAVAGLESAFAALLG</sequence>
<dbReference type="RefSeq" id="WP_313767115.1">
    <property type="nucleotide sequence ID" value="NZ_BAAAVH010000020.1"/>
</dbReference>
<evidence type="ECO:0000313" key="3">
    <source>
        <dbReference type="Proteomes" id="UP001596067"/>
    </source>
</evidence>
<keyword evidence="3" id="KW-1185">Reference proteome</keyword>
<name>A0ABW1F0K9_9ACTN</name>
<reference evidence="3" key="1">
    <citation type="journal article" date="2019" name="Int. J. Syst. Evol. Microbiol.">
        <title>The Global Catalogue of Microorganisms (GCM) 10K type strain sequencing project: providing services to taxonomists for standard genome sequencing and annotation.</title>
        <authorList>
            <consortium name="The Broad Institute Genomics Platform"/>
            <consortium name="The Broad Institute Genome Sequencing Center for Infectious Disease"/>
            <person name="Wu L."/>
            <person name="Ma J."/>
        </authorList>
    </citation>
    <scope>NUCLEOTIDE SEQUENCE [LARGE SCALE GENOMIC DNA]</scope>
    <source>
        <strain evidence="3">CGMCC 4.1469</strain>
    </source>
</reference>
<protein>
    <submittedName>
        <fullName evidence="2">Uncharacterized protein</fullName>
    </submittedName>
</protein>
<evidence type="ECO:0000256" key="1">
    <source>
        <dbReference type="SAM" id="MobiDB-lite"/>
    </source>
</evidence>
<evidence type="ECO:0000313" key="2">
    <source>
        <dbReference type="EMBL" id="MFC5887823.1"/>
    </source>
</evidence>
<feature type="compositionally biased region" description="Low complexity" evidence="1">
    <location>
        <begin position="19"/>
        <end position="36"/>
    </location>
</feature>
<comment type="caution">
    <text evidence="2">The sequence shown here is derived from an EMBL/GenBank/DDBJ whole genome shotgun (WGS) entry which is preliminary data.</text>
</comment>
<dbReference type="EMBL" id="JBHSOD010000031">
    <property type="protein sequence ID" value="MFC5887823.1"/>
    <property type="molecule type" value="Genomic_DNA"/>
</dbReference>
<proteinExistence type="predicted"/>
<gene>
    <name evidence="2" type="ORF">ACFP0N_22925</name>
</gene>
<dbReference type="Proteomes" id="UP001596067">
    <property type="component" value="Unassembled WGS sequence"/>
</dbReference>
<feature type="region of interest" description="Disordered" evidence="1">
    <location>
        <begin position="1"/>
        <end position="39"/>
    </location>
</feature>
<accession>A0ABW1F0K9</accession>